<dbReference type="PROSITE" id="PS50174">
    <property type="entry name" value="G_PATCH"/>
    <property type="match status" value="1"/>
</dbReference>
<dbReference type="Pfam" id="PF01585">
    <property type="entry name" value="G-patch"/>
    <property type="match status" value="1"/>
</dbReference>
<dbReference type="GO" id="GO:0071008">
    <property type="term" value="C:U2-type post-mRNA release spliceosomal complex"/>
    <property type="evidence" value="ECO:0007669"/>
    <property type="project" value="TreeGrafter"/>
</dbReference>
<dbReference type="GO" id="GO:0003676">
    <property type="term" value="F:nucleic acid binding"/>
    <property type="evidence" value="ECO:0007669"/>
    <property type="project" value="InterPro"/>
</dbReference>
<feature type="compositionally biased region" description="Polar residues" evidence="2">
    <location>
        <begin position="35"/>
        <end position="45"/>
    </location>
</feature>
<dbReference type="PANTHER" id="PTHR23329:SF1">
    <property type="entry name" value="TUFTELIN-INTERACTING PROTEIN 11"/>
    <property type="match status" value="1"/>
</dbReference>
<dbReference type="PANTHER" id="PTHR23329">
    <property type="entry name" value="TUFTELIN-INTERACTING PROTEIN 11-RELATED"/>
    <property type="match status" value="1"/>
</dbReference>
<accession>A0A0D9W741</accession>
<reference evidence="4" key="3">
    <citation type="submission" date="2015-04" db="UniProtKB">
        <authorList>
            <consortium name="EnsemblPlants"/>
        </authorList>
    </citation>
    <scope>IDENTIFICATION</scope>
</reference>
<feature type="region of interest" description="Disordered" evidence="2">
    <location>
        <begin position="1"/>
        <end position="52"/>
    </location>
</feature>
<dbReference type="Gramene" id="LPERR04G15000.1">
    <property type="protein sequence ID" value="LPERR04G15000.1"/>
    <property type="gene ID" value="LPERR04G15000"/>
</dbReference>
<protein>
    <recommendedName>
        <fullName evidence="3">G-patch domain-containing protein</fullName>
    </recommendedName>
</protein>
<feature type="domain" description="G-patch" evidence="3">
    <location>
        <begin position="87"/>
        <end position="133"/>
    </location>
</feature>
<proteinExistence type="inferred from homology"/>
<dbReference type="GO" id="GO:0000390">
    <property type="term" value="P:spliceosomal complex disassembly"/>
    <property type="evidence" value="ECO:0007669"/>
    <property type="project" value="InterPro"/>
</dbReference>
<keyword evidence="5" id="KW-1185">Reference proteome</keyword>
<organism evidence="4 5">
    <name type="scientific">Leersia perrieri</name>
    <dbReference type="NCBI Taxonomy" id="77586"/>
    <lineage>
        <taxon>Eukaryota</taxon>
        <taxon>Viridiplantae</taxon>
        <taxon>Streptophyta</taxon>
        <taxon>Embryophyta</taxon>
        <taxon>Tracheophyta</taxon>
        <taxon>Spermatophyta</taxon>
        <taxon>Magnoliopsida</taxon>
        <taxon>Liliopsida</taxon>
        <taxon>Poales</taxon>
        <taxon>Poaceae</taxon>
        <taxon>BOP clade</taxon>
        <taxon>Oryzoideae</taxon>
        <taxon>Oryzeae</taxon>
        <taxon>Oryzinae</taxon>
        <taxon>Leersia</taxon>
    </lineage>
</organism>
<evidence type="ECO:0000256" key="1">
    <source>
        <dbReference type="ARBA" id="ARBA00010900"/>
    </source>
</evidence>
<dbReference type="eggNOG" id="KOG2184">
    <property type="taxonomic scope" value="Eukaryota"/>
</dbReference>
<dbReference type="InterPro" id="IPR045211">
    <property type="entry name" value="TFP11/STIP/Ntr1"/>
</dbReference>
<sequence length="591" mass="68112">MASCGEEGSNEDNVSAHHGETTEEKIETALDTPPADSSNTETVVVQETDKAKPPKLKVYHLWPSTSPPTYFDGYCRSLPPEPGSLATNQFVAKQMAKMNYKNGTGLGKYGQGIIEPISPRITFGRGGIGTFRSFSLYDSDSDFEEDTVPPQPKHEPEQDAVDIEEIRAMDTLHRERAEYAAARAREQRHVKKRAANMCGRRLSKHHVEDKKITSAKTEIFSALGVIRRKSESGTLTIGGLIHEFAFLKEKYPEEYRTYRMPYHAIYYAAPLLRSMAYWSEYVHGEPPPMLRRALAIIEALKDMLEVDASAAYPCLINNVVMEPPIEAWEWSADKPEQMLRFVNRWKHVLPKSTMDFIVKDIILTELVGTEDEYWERSRVPNTWVGVWIPHLGHAHLRGVYNAIARWLGSYTPQESGLDSYDYRLWLSWKEVFDPVSWDESIEQYVVSRPRRNLDEFKISSTSTWAVSNCFPLVMRWASLIPVKYMVPLLLESNFFSKWRYATYGFFMGVMLRPEQVTSWYESWKVLFTPELLADERPEQMLRFVNRWKHVLPKSTMDSIVKDIILTELAQRMSTRKGQECRIPGWAYGFLT</sequence>
<evidence type="ECO:0000256" key="2">
    <source>
        <dbReference type="SAM" id="MobiDB-lite"/>
    </source>
</evidence>
<comment type="similarity">
    <text evidence="1">Belongs to the TFP11/STIP family.</text>
</comment>
<dbReference type="EnsemblPlants" id="LPERR04G15000.1">
    <property type="protein sequence ID" value="LPERR04G15000.1"/>
    <property type="gene ID" value="LPERR04G15000"/>
</dbReference>
<dbReference type="Pfam" id="PF07842">
    <property type="entry name" value="GCFC"/>
    <property type="match status" value="1"/>
</dbReference>
<name>A0A0D9W741_9ORYZ</name>
<dbReference type="STRING" id="77586.A0A0D9W741"/>
<evidence type="ECO:0000313" key="5">
    <source>
        <dbReference type="Proteomes" id="UP000032180"/>
    </source>
</evidence>
<dbReference type="AlphaFoldDB" id="A0A0D9W741"/>
<dbReference type="Proteomes" id="UP000032180">
    <property type="component" value="Chromosome 4"/>
</dbReference>
<dbReference type="SMART" id="SM00443">
    <property type="entry name" value="G_patch"/>
    <property type="match status" value="1"/>
</dbReference>
<evidence type="ECO:0000259" key="3">
    <source>
        <dbReference type="PROSITE" id="PS50174"/>
    </source>
</evidence>
<evidence type="ECO:0000313" key="4">
    <source>
        <dbReference type="EnsemblPlants" id="LPERR04G15000.1"/>
    </source>
</evidence>
<reference evidence="5" key="2">
    <citation type="submission" date="2013-12" db="EMBL/GenBank/DDBJ databases">
        <authorList>
            <person name="Yu Y."/>
            <person name="Lee S."/>
            <person name="de Baynast K."/>
            <person name="Wissotski M."/>
            <person name="Liu L."/>
            <person name="Talag J."/>
            <person name="Goicoechea J."/>
            <person name="Angelova A."/>
            <person name="Jetty R."/>
            <person name="Kudrna D."/>
            <person name="Golser W."/>
            <person name="Rivera L."/>
            <person name="Zhang J."/>
            <person name="Wing R."/>
        </authorList>
    </citation>
    <scope>NUCLEOTIDE SEQUENCE</scope>
</reference>
<dbReference type="HOGENOM" id="CLU_035192_0_0_1"/>
<dbReference type="InterPro" id="IPR022783">
    <property type="entry name" value="GCFC_dom"/>
</dbReference>
<feature type="compositionally biased region" description="Basic and acidic residues" evidence="2">
    <location>
        <begin position="14"/>
        <end position="28"/>
    </location>
</feature>
<dbReference type="InterPro" id="IPR000467">
    <property type="entry name" value="G_patch_dom"/>
</dbReference>
<reference evidence="4 5" key="1">
    <citation type="submission" date="2012-08" db="EMBL/GenBank/DDBJ databases">
        <title>Oryza genome evolution.</title>
        <authorList>
            <person name="Wing R.A."/>
        </authorList>
    </citation>
    <scope>NUCLEOTIDE SEQUENCE</scope>
</reference>